<proteinExistence type="predicted"/>
<dbReference type="InterPro" id="IPR050289">
    <property type="entry name" value="TorD/DmsD_chaperones"/>
</dbReference>
<dbReference type="Proteomes" id="UP001292216">
    <property type="component" value="Unassembled WGS sequence"/>
</dbReference>
<sequence length="231" mass="26546">MAMLFKPLVYTQEQVEWLETRGMVYQLLMDFLSRPPRMSLIAQWRRKVAQYPKAGTSKGGRRLIAYLESIPEAMFRSVCHQEAKEYERLFSGREAIIPSCESLFRSRHEGGGALACIAQVRKLYMDNAIVFNKLNGERDDHIALELEFMAVLAEGMLAKANLQQSCLELADVQIHFLEEHLLKWAQPFAQELMQATQSPLFIGLAELLDEFLVQDLSQLRAWRESQHPVMG</sequence>
<keyword evidence="3" id="KW-1185">Reference proteome</keyword>
<dbReference type="SUPFAM" id="SSF89155">
    <property type="entry name" value="TorD-like"/>
    <property type="match status" value="1"/>
</dbReference>
<comment type="caution">
    <text evidence="2">The sequence shown here is derived from an EMBL/GenBank/DDBJ whole genome shotgun (WGS) entry which is preliminary data.</text>
</comment>
<name>A0ABU5PNB2_9BACL</name>
<dbReference type="RefSeq" id="WP_323078016.1">
    <property type="nucleotide sequence ID" value="NZ_CBCSKM010000001.1"/>
</dbReference>
<dbReference type="PANTHER" id="PTHR34227:SF1">
    <property type="entry name" value="DIMETHYL SULFOXIDE REDUCTASE CHAPERONE-RELATED"/>
    <property type="match status" value="1"/>
</dbReference>
<organism evidence="2 3">
    <name type="scientific">Paenibacillus phoenicis</name>
    <dbReference type="NCBI Taxonomy" id="554117"/>
    <lineage>
        <taxon>Bacteria</taxon>
        <taxon>Bacillati</taxon>
        <taxon>Bacillota</taxon>
        <taxon>Bacilli</taxon>
        <taxon>Bacillales</taxon>
        <taxon>Paenibacillaceae</taxon>
        <taxon>Paenibacillus</taxon>
    </lineage>
</organism>
<accession>A0ABU5PNB2</accession>
<evidence type="ECO:0000256" key="1">
    <source>
        <dbReference type="ARBA" id="ARBA00023186"/>
    </source>
</evidence>
<evidence type="ECO:0000313" key="3">
    <source>
        <dbReference type="Proteomes" id="UP001292216"/>
    </source>
</evidence>
<dbReference type="EMBL" id="JAYERP010000001">
    <property type="protein sequence ID" value="MEA3571433.1"/>
    <property type="molecule type" value="Genomic_DNA"/>
</dbReference>
<dbReference type="InterPro" id="IPR036411">
    <property type="entry name" value="TorD-like_sf"/>
</dbReference>
<gene>
    <name evidence="2" type="ORF">U9M73_15880</name>
</gene>
<dbReference type="InterPro" id="IPR020945">
    <property type="entry name" value="DMSO/NO3_reduct_chaperone"/>
</dbReference>
<protein>
    <submittedName>
        <fullName evidence="2">Molecular chaperone TorD family protein</fullName>
    </submittedName>
</protein>
<evidence type="ECO:0000313" key="2">
    <source>
        <dbReference type="EMBL" id="MEA3571433.1"/>
    </source>
</evidence>
<dbReference type="Gene3D" id="1.10.3480.10">
    <property type="entry name" value="TorD-like"/>
    <property type="match status" value="1"/>
</dbReference>
<reference evidence="2 3" key="1">
    <citation type="submission" date="2023-12" db="EMBL/GenBank/DDBJ databases">
        <title>Whole genome sequencing of Paenibacillus phoenicis isolated from the Phoenix Mars Lander spacecraft assembly facility.</title>
        <authorList>
            <person name="Garcia A."/>
            <person name="Venkateswaran K."/>
        </authorList>
    </citation>
    <scope>NUCLEOTIDE SEQUENCE [LARGE SCALE GENOMIC DNA]</scope>
    <source>
        <strain evidence="2 3">3PO2SA</strain>
    </source>
</reference>
<dbReference type="Pfam" id="PF02613">
    <property type="entry name" value="Nitrate_red_del"/>
    <property type="match status" value="1"/>
</dbReference>
<dbReference type="PANTHER" id="PTHR34227">
    <property type="entry name" value="CHAPERONE PROTEIN YCDY"/>
    <property type="match status" value="1"/>
</dbReference>
<keyword evidence="1" id="KW-0143">Chaperone</keyword>